<sequence>MRRDAKTAKRLLKRLLKKQSCPPELLITDKLRSYAAAWRQIRPAVEDRVYKGLNNRAENSHLPLL</sequence>
<dbReference type="PANTHER" id="PTHR35528">
    <property type="entry name" value="BLL1675 PROTEIN"/>
    <property type="match status" value="1"/>
</dbReference>
<protein>
    <submittedName>
        <fullName evidence="2">DDE-type integrase/transposase/recombinase</fullName>
    </submittedName>
</protein>
<evidence type="ECO:0000313" key="3">
    <source>
        <dbReference type="Proteomes" id="UP000818323"/>
    </source>
</evidence>
<dbReference type="Proteomes" id="UP000818323">
    <property type="component" value="Unassembled WGS sequence"/>
</dbReference>
<name>A0ABW9Z214_9HYPH</name>
<gene>
    <name evidence="2" type="ORF">GR303_20390</name>
</gene>
<evidence type="ECO:0000259" key="1">
    <source>
        <dbReference type="Pfam" id="PF13610"/>
    </source>
</evidence>
<proteinExistence type="predicted"/>
<keyword evidence="3" id="KW-1185">Reference proteome</keyword>
<feature type="domain" description="DDE" evidence="1">
    <location>
        <begin position="2"/>
        <end position="64"/>
    </location>
</feature>
<dbReference type="InterPro" id="IPR052183">
    <property type="entry name" value="IS_Transposase"/>
</dbReference>
<dbReference type="InterPro" id="IPR032874">
    <property type="entry name" value="DDE_dom"/>
</dbReference>
<dbReference type="Pfam" id="PF13610">
    <property type="entry name" value="DDE_Tnp_IS240"/>
    <property type="match status" value="1"/>
</dbReference>
<evidence type="ECO:0000313" key="2">
    <source>
        <dbReference type="EMBL" id="NBJ26708.1"/>
    </source>
</evidence>
<comment type="caution">
    <text evidence="2">The sequence shown here is derived from an EMBL/GenBank/DDBJ whole genome shotgun (WGS) entry which is preliminary data.</text>
</comment>
<accession>A0ABW9Z214</accession>
<dbReference type="EMBL" id="JAAAXJ010000017">
    <property type="protein sequence ID" value="NBJ26708.1"/>
    <property type="molecule type" value="Genomic_DNA"/>
</dbReference>
<dbReference type="PANTHER" id="PTHR35528:SF3">
    <property type="entry name" value="BLL1675 PROTEIN"/>
    <property type="match status" value="1"/>
</dbReference>
<organism evidence="2 3">
    <name type="scientific">Microvirga arsenatis</name>
    <dbReference type="NCBI Taxonomy" id="2692265"/>
    <lineage>
        <taxon>Bacteria</taxon>
        <taxon>Pseudomonadati</taxon>
        <taxon>Pseudomonadota</taxon>
        <taxon>Alphaproteobacteria</taxon>
        <taxon>Hyphomicrobiales</taxon>
        <taxon>Methylobacteriaceae</taxon>
        <taxon>Microvirga</taxon>
    </lineage>
</organism>
<reference evidence="2 3" key="1">
    <citation type="submission" date="2020-01" db="EMBL/GenBank/DDBJ databases">
        <title>Microvirga sp. nov., an arsenate reduction bacterium isolated from Tibet hotspring sediments.</title>
        <authorList>
            <person name="Yuan C.-G."/>
        </authorList>
    </citation>
    <scope>NUCLEOTIDE SEQUENCE [LARGE SCALE GENOMIC DNA]</scope>
    <source>
        <strain evidence="2 3">SYSU G3D203</strain>
    </source>
</reference>